<gene>
    <name evidence="2" type="ORF">HNY73_018288</name>
</gene>
<evidence type="ECO:0000313" key="2">
    <source>
        <dbReference type="EMBL" id="KAF8770799.1"/>
    </source>
</evidence>
<dbReference type="Proteomes" id="UP000807504">
    <property type="component" value="Unassembled WGS sequence"/>
</dbReference>
<keyword evidence="3" id="KW-1185">Reference proteome</keyword>
<comment type="caution">
    <text evidence="2">The sequence shown here is derived from an EMBL/GenBank/DDBJ whole genome shotgun (WGS) entry which is preliminary data.</text>
</comment>
<accession>A0A8T0EDF0</accession>
<name>A0A8T0EDF0_ARGBR</name>
<reference evidence="2" key="2">
    <citation type="submission" date="2020-06" db="EMBL/GenBank/DDBJ databases">
        <authorList>
            <person name="Sheffer M."/>
        </authorList>
    </citation>
    <scope>NUCLEOTIDE SEQUENCE</scope>
</reference>
<feature type="compositionally biased region" description="Low complexity" evidence="1">
    <location>
        <begin position="32"/>
        <end position="43"/>
    </location>
</feature>
<protein>
    <submittedName>
        <fullName evidence="2">Uncharacterized protein</fullName>
    </submittedName>
</protein>
<organism evidence="2 3">
    <name type="scientific">Argiope bruennichi</name>
    <name type="common">Wasp spider</name>
    <name type="synonym">Aranea bruennichi</name>
    <dbReference type="NCBI Taxonomy" id="94029"/>
    <lineage>
        <taxon>Eukaryota</taxon>
        <taxon>Metazoa</taxon>
        <taxon>Ecdysozoa</taxon>
        <taxon>Arthropoda</taxon>
        <taxon>Chelicerata</taxon>
        <taxon>Arachnida</taxon>
        <taxon>Araneae</taxon>
        <taxon>Araneomorphae</taxon>
        <taxon>Entelegynae</taxon>
        <taxon>Araneoidea</taxon>
        <taxon>Araneidae</taxon>
        <taxon>Argiope</taxon>
    </lineage>
</organism>
<evidence type="ECO:0000313" key="3">
    <source>
        <dbReference type="Proteomes" id="UP000807504"/>
    </source>
</evidence>
<feature type="region of interest" description="Disordered" evidence="1">
    <location>
        <begin position="26"/>
        <end position="76"/>
    </location>
</feature>
<sequence length="181" mass="20043">MKLENLPKTATAGNIFKPIERQDILRLAPQRSSSKSSTSSTSSLRYVPKKKKPSPLPDRKGFTKHDSDASDSSDEDVLSSSIGKLKELANLPPEDSFLRRHELYVTDIEDSTDVIFAISPTIRKEIEVPCSMLEHIAFLFHGKSASITRVSVVNLKPMLVFNVCASVILVHDMLGDEDICS</sequence>
<evidence type="ECO:0000256" key="1">
    <source>
        <dbReference type="SAM" id="MobiDB-lite"/>
    </source>
</evidence>
<dbReference type="AlphaFoldDB" id="A0A8T0EDF0"/>
<reference evidence="2" key="1">
    <citation type="journal article" date="2020" name="bioRxiv">
        <title>Chromosome-level reference genome of the European wasp spider Argiope bruennichi: a resource for studies on range expansion and evolutionary adaptation.</title>
        <authorList>
            <person name="Sheffer M.M."/>
            <person name="Hoppe A."/>
            <person name="Krehenwinkel H."/>
            <person name="Uhl G."/>
            <person name="Kuss A.W."/>
            <person name="Jensen L."/>
            <person name="Jensen C."/>
            <person name="Gillespie R.G."/>
            <person name="Hoff K.J."/>
            <person name="Prost S."/>
        </authorList>
    </citation>
    <scope>NUCLEOTIDE SEQUENCE</scope>
</reference>
<dbReference type="EMBL" id="JABXBU010002228">
    <property type="protein sequence ID" value="KAF8770799.1"/>
    <property type="molecule type" value="Genomic_DNA"/>
</dbReference>
<proteinExistence type="predicted"/>
<feature type="compositionally biased region" description="Basic and acidic residues" evidence="1">
    <location>
        <begin position="57"/>
        <end position="68"/>
    </location>
</feature>